<dbReference type="RefSeq" id="WP_123042058.1">
    <property type="nucleotide sequence ID" value="NZ_CP033433.1"/>
</dbReference>
<evidence type="ECO:0000313" key="7">
    <source>
        <dbReference type="EMBL" id="AYQ73974.1"/>
    </source>
</evidence>
<dbReference type="KEGG" id="coh:EAV92_16150"/>
<dbReference type="InterPro" id="IPR000322">
    <property type="entry name" value="Glyco_hydro_31_TIM"/>
</dbReference>
<feature type="domain" description="Glycosyl hydrolase family 31 C-terminal" evidence="6">
    <location>
        <begin position="433"/>
        <end position="512"/>
    </location>
</feature>
<dbReference type="CDD" id="cd06592">
    <property type="entry name" value="GH31_NET37"/>
    <property type="match status" value="1"/>
</dbReference>
<dbReference type="AlphaFoldDB" id="A0A3G3K0D7"/>
<dbReference type="GO" id="GO:0005975">
    <property type="term" value="P:carbohydrate metabolic process"/>
    <property type="evidence" value="ECO:0007669"/>
    <property type="project" value="InterPro"/>
</dbReference>
<dbReference type="GO" id="GO:0004553">
    <property type="term" value="F:hydrolase activity, hydrolyzing O-glycosyl compounds"/>
    <property type="evidence" value="ECO:0007669"/>
    <property type="project" value="InterPro"/>
</dbReference>
<feature type="domain" description="Glycoside hydrolase family 31 TIM barrel" evidence="5">
    <location>
        <begin position="126"/>
        <end position="272"/>
    </location>
</feature>
<dbReference type="InterPro" id="IPR048395">
    <property type="entry name" value="Glyco_hydro_31_C"/>
</dbReference>
<dbReference type="InterPro" id="IPR013780">
    <property type="entry name" value="Glyco_hydro_b"/>
</dbReference>
<evidence type="ECO:0000259" key="6">
    <source>
        <dbReference type="Pfam" id="PF21365"/>
    </source>
</evidence>
<keyword evidence="2 4" id="KW-0378">Hydrolase</keyword>
<gene>
    <name evidence="7" type="ORF">EAV92_16150</name>
</gene>
<dbReference type="PANTHER" id="PTHR43053:SF4">
    <property type="entry name" value="MYOGENESIS-REGULATING GLYCOSIDASE"/>
    <property type="match status" value="1"/>
</dbReference>
<evidence type="ECO:0000313" key="8">
    <source>
        <dbReference type="Proteomes" id="UP000269097"/>
    </source>
</evidence>
<comment type="similarity">
    <text evidence="1 4">Belongs to the glycosyl hydrolase 31 family.</text>
</comment>
<dbReference type="EMBL" id="CP033433">
    <property type="protein sequence ID" value="AYQ73974.1"/>
    <property type="molecule type" value="Genomic_DNA"/>
</dbReference>
<dbReference type="Pfam" id="PF01055">
    <property type="entry name" value="Glyco_hydro_31_2nd"/>
    <property type="match status" value="1"/>
</dbReference>
<dbReference type="SUPFAM" id="SSF51445">
    <property type="entry name" value="(Trans)glycosidases"/>
    <property type="match status" value="1"/>
</dbReference>
<dbReference type="SUPFAM" id="SSF51011">
    <property type="entry name" value="Glycosyl hydrolase domain"/>
    <property type="match status" value="1"/>
</dbReference>
<dbReference type="Gene3D" id="3.20.20.80">
    <property type="entry name" value="Glycosidases"/>
    <property type="match status" value="1"/>
</dbReference>
<organism evidence="7 8">
    <name type="scientific">Cohnella candidum</name>
    <dbReference type="NCBI Taxonomy" id="2674991"/>
    <lineage>
        <taxon>Bacteria</taxon>
        <taxon>Bacillati</taxon>
        <taxon>Bacillota</taxon>
        <taxon>Bacilli</taxon>
        <taxon>Bacillales</taxon>
        <taxon>Paenibacillaceae</taxon>
        <taxon>Cohnella</taxon>
    </lineage>
</organism>
<evidence type="ECO:0000259" key="5">
    <source>
        <dbReference type="Pfam" id="PF01055"/>
    </source>
</evidence>
<evidence type="ECO:0000256" key="4">
    <source>
        <dbReference type="RuleBase" id="RU361185"/>
    </source>
</evidence>
<proteinExistence type="inferred from homology"/>
<name>A0A3G3K0D7_9BACL</name>
<dbReference type="Pfam" id="PF21365">
    <property type="entry name" value="Glyco_hydro_31_3rd"/>
    <property type="match status" value="1"/>
</dbReference>
<protein>
    <submittedName>
        <fullName evidence="7">Glycoside hydrolase</fullName>
    </submittedName>
</protein>
<keyword evidence="8" id="KW-1185">Reference proteome</keyword>
<keyword evidence="3 4" id="KW-0326">Glycosidase</keyword>
<dbReference type="Proteomes" id="UP000269097">
    <property type="component" value="Chromosome"/>
</dbReference>
<accession>A0A3G3K0D7</accession>
<evidence type="ECO:0000256" key="3">
    <source>
        <dbReference type="ARBA" id="ARBA00023295"/>
    </source>
</evidence>
<evidence type="ECO:0000256" key="2">
    <source>
        <dbReference type="ARBA" id="ARBA00022801"/>
    </source>
</evidence>
<dbReference type="Gene3D" id="2.60.40.1180">
    <property type="entry name" value="Golgi alpha-mannosidase II"/>
    <property type="match status" value="1"/>
</dbReference>
<dbReference type="PANTHER" id="PTHR43053">
    <property type="entry name" value="GLYCOSIDASE FAMILY 31"/>
    <property type="match status" value="1"/>
</dbReference>
<evidence type="ECO:0000256" key="1">
    <source>
        <dbReference type="ARBA" id="ARBA00007806"/>
    </source>
</evidence>
<reference evidence="7 8" key="1">
    <citation type="submission" date="2018-10" db="EMBL/GenBank/DDBJ databases">
        <title>Genome Sequence of Cohnella sp.</title>
        <authorList>
            <person name="Srinivasan S."/>
            <person name="Kim M.K."/>
        </authorList>
    </citation>
    <scope>NUCLEOTIDE SEQUENCE [LARGE SCALE GENOMIC DNA]</scope>
    <source>
        <strain evidence="7 8">18JY8-7</strain>
    </source>
</reference>
<sequence>MTLQSKRIAKLPNEYWWGGVINDGSLMPYGDAPYARDLRSTDDNQASPLLLSNQGRYLWSEDPFAFMVDEQELVIFYSESEVTLEEGHGSLQGAYRHAGNAFFPPSNRLPDDLAFLAPEYCTWVEMFYEPTQEKIIHYAESILANGMPPGILIIDDNWMKDYGMWDFDRSRFPDPRAMVDTLHGMGFKVMLWVCPYVSADCTEYKKLLADGILMKSVRGNPLIRRWWNGYSAVVDYTKEEGASWFKKQLDRLVDHYGVDGFKLDAGEPLIPESGDVLEEVAWTRPVRLLEDCEAYARLGIGYPLSELRMCWKLGGQPLIQRQRDKHHSWDRYGLAGLIPNAIAQGLLGYAFNCPDMIGGGMDGDINSPNFHFDSELFIRFTQCAALFPVMQFSMAPWRVLQGEELAWCMDAIRLRTALGPEIFSLARQASQDGLPILRSMEFVYPHQGYEKVQDQFMLGEKILVAPVLEKGKTSRKVHFPTGVWMGDDGTKIEGPSVLEVEAPLSKLPWYRKG</sequence>
<dbReference type="InterPro" id="IPR050985">
    <property type="entry name" value="Alpha-glycosidase_related"/>
</dbReference>
<dbReference type="InterPro" id="IPR017853">
    <property type="entry name" value="GH"/>
</dbReference>